<comment type="caution">
    <text evidence="1">The sequence shown here is derived from an EMBL/GenBank/DDBJ whole genome shotgun (WGS) entry which is preliminary data.</text>
</comment>
<reference evidence="1 2" key="1">
    <citation type="submission" date="2014-05" db="EMBL/GenBank/DDBJ databases">
        <authorList>
            <person name="Daugherty S.C."/>
            <person name="Tallon L.J."/>
            <person name="Sadzewicz L."/>
            <person name="Kilian M."/>
            <person name="Tettelin H."/>
        </authorList>
    </citation>
    <scope>NUCLEOTIDE SEQUENCE [LARGE SCALE GENOMIC DNA]</scope>
    <source>
        <strain evidence="1 2">SK143</strain>
    </source>
</reference>
<proteinExistence type="predicted"/>
<evidence type="ECO:0000313" key="2">
    <source>
        <dbReference type="Proteomes" id="UP000028098"/>
    </source>
</evidence>
<gene>
    <name evidence="1" type="ORF">SK143_1999</name>
</gene>
<sequence>MITDLKRTLRELRFNRLTNYSETSYQKVNNDWNFEHVSEELRARWYSQDILSFNTLSIHHNSDIEFMSENELIQRIENERFLITSLENIFLNFKNK</sequence>
<dbReference type="RefSeq" id="WP_042903166.1">
    <property type="nucleotide sequence ID" value="NZ_JPGB01000007.1"/>
</dbReference>
<organism evidence="1 2">
    <name type="scientific">Streptococcus oralis</name>
    <dbReference type="NCBI Taxonomy" id="1303"/>
    <lineage>
        <taxon>Bacteria</taxon>
        <taxon>Bacillati</taxon>
        <taxon>Bacillota</taxon>
        <taxon>Bacilli</taxon>
        <taxon>Lactobacillales</taxon>
        <taxon>Streptococcaceae</taxon>
        <taxon>Streptococcus</taxon>
    </lineage>
</organism>
<name>A0A081R2A0_STROR</name>
<protein>
    <submittedName>
        <fullName evidence="1">Uncharacterized protein</fullName>
    </submittedName>
</protein>
<evidence type="ECO:0000313" key="1">
    <source>
        <dbReference type="EMBL" id="KEQ49323.1"/>
    </source>
</evidence>
<dbReference type="Proteomes" id="UP000028098">
    <property type="component" value="Unassembled WGS sequence"/>
</dbReference>
<dbReference type="AlphaFoldDB" id="A0A081R2A0"/>
<accession>A0A081R2A0</accession>
<dbReference type="EMBL" id="JPGB01000007">
    <property type="protein sequence ID" value="KEQ49323.1"/>
    <property type="molecule type" value="Genomic_DNA"/>
</dbReference>